<evidence type="ECO:0000256" key="1">
    <source>
        <dbReference type="SAM" id="MobiDB-lite"/>
    </source>
</evidence>
<accession>A0A9P8Q1R4</accession>
<dbReference type="Gene3D" id="3.30.420.10">
    <property type="entry name" value="Ribonuclease H-like superfamily/Ribonuclease H"/>
    <property type="match status" value="1"/>
</dbReference>
<dbReference type="PANTHER" id="PTHR28083:SF1">
    <property type="entry name" value="GOOD FOR FULL DBP5 ACTIVITY PROTEIN 2"/>
    <property type="match status" value="1"/>
</dbReference>
<dbReference type="OrthoDB" id="5953249at2759"/>
<dbReference type="GO" id="GO:0005634">
    <property type="term" value="C:nucleus"/>
    <property type="evidence" value="ECO:0007669"/>
    <property type="project" value="TreeGrafter"/>
</dbReference>
<evidence type="ECO:0000313" key="3">
    <source>
        <dbReference type="EMBL" id="KAH3681600.1"/>
    </source>
</evidence>
<sequence>MKRTISNSPSLRSLSPNITTSTSVEQELPPKIINKLDTSSKNPQEIMSKAYKVAKTLKKQNKYQKFPLSTHDLSVLSFDQRIFLLEELNKFIDPKLVETLKIYKVLNCESPTSSNVSHNDTLDLLNASLQSVSLSYFAHLFTVFQEGKGYDLAGLKIYDAAVRKEVANFQVTLRDIIVKIENAITTERNAPSSKQYVIDGLTELLNFYLTKGNLIDSAGNVLESHEPSAVYDLTRLNKLDPQFVAVLERMNLRVLAYTSKQMKSLKRLQRENPADETLLNIIDRRLIEEFGFDGCFDPAIVDEILASEKAQDGTGTGTGTDTAGAKLGKKAAALEKTKVKDLHPVIFKPVYDYKLQNPALSSIVPDVDSSIHDVGFLKTLTAHKLSQLQQYLNEINLTRKKHPFLHNDAAFSGLTQCLRMGTSYMDAFISIDIEAFEFSQGKITEIGISIYDPLKEALSVSPQFTNIHILLKEHLYLRNGKFVVDNKDRYLCGSSIVLSEKDALKSIQSLLDHYLVRRFETHGTNGILVGHDIKGDIKWLKQLGIQLPVNVKSLDTQIITKLSNGSDQLGLGKVLNRYDIPHSFLHNAGNDAYFTLVLLLKLLDVAFRKQHSIDIPVKNFESIENVKHVPLPMHSDQIKKMRKPHKSFEFSEFKKYYTYYDALKHVYNYED</sequence>
<dbReference type="AlphaFoldDB" id="A0A9P8Q1R4"/>
<feature type="compositionally biased region" description="Low complexity" evidence="1">
    <location>
        <begin position="1"/>
        <end position="18"/>
    </location>
</feature>
<dbReference type="InterPro" id="IPR012337">
    <property type="entry name" value="RNaseH-like_sf"/>
</dbReference>
<proteinExistence type="predicted"/>
<feature type="region of interest" description="Disordered" evidence="1">
    <location>
        <begin position="1"/>
        <end position="23"/>
    </location>
</feature>
<reference evidence="3" key="2">
    <citation type="submission" date="2021-01" db="EMBL/GenBank/DDBJ databases">
        <authorList>
            <person name="Schikora-Tamarit M.A."/>
        </authorList>
    </citation>
    <scope>NUCLEOTIDE SEQUENCE</scope>
    <source>
        <strain evidence="3">CBS2887</strain>
    </source>
</reference>
<dbReference type="InterPro" id="IPR048519">
    <property type="entry name" value="Gfd2/YDR514C-like_C"/>
</dbReference>
<gene>
    <name evidence="3" type="ORF">WICPIJ_007474</name>
</gene>
<dbReference type="GO" id="GO:0003676">
    <property type="term" value="F:nucleic acid binding"/>
    <property type="evidence" value="ECO:0007669"/>
    <property type="project" value="InterPro"/>
</dbReference>
<evidence type="ECO:0000313" key="4">
    <source>
        <dbReference type="Proteomes" id="UP000774326"/>
    </source>
</evidence>
<feature type="domain" description="Gfd2/YDR514C-like C-terminal" evidence="2">
    <location>
        <begin position="428"/>
        <end position="601"/>
    </location>
</feature>
<organism evidence="3 4">
    <name type="scientific">Wickerhamomyces pijperi</name>
    <name type="common">Yeast</name>
    <name type="synonym">Pichia pijperi</name>
    <dbReference type="NCBI Taxonomy" id="599730"/>
    <lineage>
        <taxon>Eukaryota</taxon>
        <taxon>Fungi</taxon>
        <taxon>Dikarya</taxon>
        <taxon>Ascomycota</taxon>
        <taxon>Saccharomycotina</taxon>
        <taxon>Saccharomycetes</taxon>
        <taxon>Phaffomycetales</taxon>
        <taxon>Wickerhamomycetaceae</taxon>
        <taxon>Wickerhamomyces</taxon>
    </lineage>
</organism>
<dbReference type="InterPro" id="IPR040151">
    <property type="entry name" value="Gfd2/YDR514C-like"/>
</dbReference>
<reference evidence="3" key="1">
    <citation type="journal article" date="2021" name="Open Biol.">
        <title>Shared evolutionary footprints suggest mitochondrial oxidative damage underlies multiple complex I losses in fungi.</title>
        <authorList>
            <person name="Schikora-Tamarit M.A."/>
            <person name="Marcet-Houben M."/>
            <person name="Nosek J."/>
            <person name="Gabaldon T."/>
        </authorList>
    </citation>
    <scope>NUCLEOTIDE SEQUENCE</scope>
    <source>
        <strain evidence="3">CBS2887</strain>
    </source>
</reference>
<comment type="caution">
    <text evidence="3">The sequence shown here is derived from an EMBL/GenBank/DDBJ whole genome shotgun (WGS) entry which is preliminary data.</text>
</comment>
<protein>
    <recommendedName>
        <fullName evidence="2">Gfd2/YDR514C-like C-terminal domain-containing protein</fullName>
    </recommendedName>
</protein>
<dbReference type="SUPFAM" id="SSF53098">
    <property type="entry name" value="Ribonuclease H-like"/>
    <property type="match status" value="1"/>
</dbReference>
<name>A0A9P8Q1R4_WICPI</name>
<dbReference type="PANTHER" id="PTHR28083">
    <property type="entry name" value="GOOD FOR FULL DBP5 ACTIVITY PROTEIN 2"/>
    <property type="match status" value="1"/>
</dbReference>
<evidence type="ECO:0000259" key="2">
    <source>
        <dbReference type="Pfam" id="PF21762"/>
    </source>
</evidence>
<keyword evidence="4" id="KW-1185">Reference proteome</keyword>
<dbReference type="InterPro" id="IPR036397">
    <property type="entry name" value="RNaseH_sf"/>
</dbReference>
<dbReference type="Proteomes" id="UP000774326">
    <property type="component" value="Unassembled WGS sequence"/>
</dbReference>
<dbReference type="EMBL" id="JAEUBG010004367">
    <property type="protein sequence ID" value="KAH3681600.1"/>
    <property type="molecule type" value="Genomic_DNA"/>
</dbReference>
<dbReference type="Pfam" id="PF21762">
    <property type="entry name" value="DEDDh_C"/>
    <property type="match status" value="1"/>
</dbReference>